<accession>A0AAN6NI55</accession>
<dbReference type="Proteomes" id="UP001303473">
    <property type="component" value="Unassembled WGS sequence"/>
</dbReference>
<name>A0AAN6NI55_9PEZI</name>
<evidence type="ECO:0000313" key="1">
    <source>
        <dbReference type="EMBL" id="KAK3945208.1"/>
    </source>
</evidence>
<evidence type="ECO:0000313" key="2">
    <source>
        <dbReference type="Proteomes" id="UP001303473"/>
    </source>
</evidence>
<gene>
    <name evidence="1" type="ORF">QBC46DRAFT_371557</name>
</gene>
<comment type="caution">
    <text evidence="1">The sequence shown here is derived from an EMBL/GenBank/DDBJ whole genome shotgun (WGS) entry which is preliminary data.</text>
</comment>
<dbReference type="AlphaFoldDB" id="A0AAN6NI55"/>
<organism evidence="1 2">
    <name type="scientific">Diplogelasinospora grovesii</name>
    <dbReference type="NCBI Taxonomy" id="303347"/>
    <lineage>
        <taxon>Eukaryota</taxon>
        <taxon>Fungi</taxon>
        <taxon>Dikarya</taxon>
        <taxon>Ascomycota</taxon>
        <taxon>Pezizomycotina</taxon>
        <taxon>Sordariomycetes</taxon>
        <taxon>Sordariomycetidae</taxon>
        <taxon>Sordariales</taxon>
        <taxon>Diplogelasinosporaceae</taxon>
        <taxon>Diplogelasinospora</taxon>
    </lineage>
</organism>
<dbReference type="EMBL" id="MU853755">
    <property type="protein sequence ID" value="KAK3945208.1"/>
    <property type="molecule type" value="Genomic_DNA"/>
</dbReference>
<sequence>MHSLVLPAHRREPQRTWSLRNIRRVGTCRKCRKNRNLVALSTAICEITEWKIPYGNHNEVSYDDMKALLAEGTTPELTEGNPAEAVVLGI</sequence>
<keyword evidence="2" id="KW-1185">Reference proteome</keyword>
<protein>
    <submittedName>
        <fullName evidence="1">Uncharacterized protein</fullName>
    </submittedName>
</protein>
<proteinExistence type="predicted"/>
<reference evidence="2" key="1">
    <citation type="journal article" date="2023" name="Mol. Phylogenet. Evol.">
        <title>Genome-scale phylogeny and comparative genomics of the fungal order Sordariales.</title>
        <authorList>
            <person name="Hensen N."/>
            <person name="Bonometti L."/>
            <person name="Westerberg I."/>
            <person name="Brannstrom I.O."/>
            <person name="Guillou S."/>
            <person name="Cros-Aarteil S."/>
            <person name="Calhoun S."/>
            <person name="Haridas S."/>
            <person name="Kuo A."/>
            <person name="Mondo S."/>
            <person name="Pangilinan J."/>
            <person name="Riley R."/>
            <person name="LaButti K."/>
            <person name="Andreopoulos B."/>
            <person name="Lipzen A."/>
            <person name="Chen C."/>
            <person name="Yan M."/>
            <person name="Daum C."/>
            <person name="Ng V."/>
            <person name="Clum A."/>
            <person name="Steindorff A."/>
            <person name="Ohm R.A."/>
            <person name="Martin F."/>
            <person name="Silar P."/>
            <person name="Natvig D.O."/>
            <person name="Lalanne C."/>
            <person name="Gautier V."/>
            <person name="Ament-Velasquez S.L."/>
            <person name="Kruys A."/>
            <person name="Hutchinson M.I."/>
            <person name="Powell A.J."/>
            <person name="Barry K."/>
            <person name="Miller A.N."/>
            <person name="Grigoriev I.V."/>
            <person name="Debuchy R."/>
            <person name="Gladieux P."/>
            <person name="Hiltunen Thoren M."/>
            <person name="Johannesson H."/>
        </authorList>
    </citation>
    <scope>NUCLEOTIDE SEQUENCE [LARGE SCALE GENOMIC DNA]</scope>
    <source>
        <strain evidence="2">CBS 340.73</strain>
    </source>
</reference>